<dbReference type="RefSeq" id="WP_085424913.1">
    <property type="nucleotide sequence ID" value="NZ_FXAF01000011.1"/>
</dbReference>
<sequence>MNKTKVIQDISAALRNEPTVRALFLSGSYGAGIEDSYSDIDFLAVSRDGPTDEFAALWREAVGGVGEIVLWWDRQAKPMLINAITADWLRIDVEIVTPDQVARRTASGLKALFDHDRVLEALPPAPQNAGPNPARMKWQFEEFIRILGLLSLAIGRGEYLNGITGIFHLRNLLTELLIEETAAPNRGGVLHLNRLISEEQKSLLAALPVPSPTRESVIAANLAYAEAYFPRARRMARKIGVEWPERFEAATRAHLREALAVELPPSAT</sequence>
<dbReference type="STRING" id="464029.SAMN02982989_4328"/>
<accession>A0A1X7GS76</accession>
<proteinExistence type="predicted"/>
<dbReference type="OrthoDB" id="7375008at2"/>
<dbReference type="SUPFAM" id="SSF81301">
    <property type="entry name" value="Nucleotidyltransferase"/>
    <property type="match status" value="1"/>
</dbReference>
<dbReference type="CDD" id="cd05403">
    <property type="entry name" value="NT_KNTase_like"/>
    <property type="match status" value="1"/>
</dbReference>
<gene>
    <name evidence="1" type="ORF">SAMN02982989_4328</name>
</gene>
<evidence type="ECO:0008006" key="3">
    <source>
        <dbReference type="Google" id="ProtNLM"/>
    </source>
</evidence>
<evidence type="ECO:0000313" key="1">
    <source>
        <dbReference type="EMBL" id="SMF73959.1"/>
    </source>
</evidence>
<evidence type="ECO:0000313" key="2">
    <source>
        <dbReference type="Proteomes" id="UP000192903"/>
    </source>
</evidence>
<dbReference type="EMBL" id="FXAF01000011">
    <property type="protein sequence ID" value="SMF73959.1"/>
    <property type="molecule type" value="Genomic_DNA"/>
</dbReference>
<reference evidence="2" key="1">
    <citation type="submission" date="2017-04" db="EMBL/GenBank/DDBJ databases">
        <authorList>
            <person name="Varghese N."/>
            <person name="Submissions S."/>
        </authorList>
    </citation>
    <scope>NUCLEOTIDE SEQUENCE [LARGE SCALE GENOMIC DNA]</scope>
    <source>
        <strain evidence="2">B4P</strain>
    </source>
</reference>
<keyword evidence="2" id="KW-1185">Reference proteome</keyword>
<dbReference type="Proteomes" id="UP000192903">
    <property type="component" value="Unassembled WGS sequence"/>
</dbReference>
<dbReference type="AlphaFoldDB" id="A0A1X7GS76"/>
<dbReference type="InterPro" id="IPR043519">
    <property type="entry name" value="NT_sf"/>
</dbReference>
<protein>
    <recommendedName>
        <fullName evidence="3">Polymerase nucleotidyl transferase domain-containing protein</fullName>
    </recommendedName>
</protein>
<organism evidence="1 2">
    <name type="scientific">Xaviernesmea oryzae</name>
    <dbReference type="NCBI Taxonomy" id="464029"/>
    <lineage>
        <taxon>Bacteria</taxon>
        <taxon>Pseudomonadati</taxon>
        <taxon>Pseudomonadota</taxon>
        <taxon>Alphaproteobacteria</taxon>
        <taxon>Hyphomicrobiales</taxon>
        <taxon>Rhizobiaceae</taxon>
        <taxon>Rhizobium/Agrobacterium group</taxon>
        <taxon>Xaviernesmea</taxon>
    </lineage>
</organism>
<name>A0A1X7GS76_9HYPH</name>
<dbReference type="Gene3D" id="3.30.460.10">
    <property type="entry name" value="Beta Polymerase, domain 2"/>
    <property type="match status" value="1"/>
</dbReference>